<proteinExistence type="predicted"/>
<comment type="caution">
    <text evidence="3">The sequence shown here is derived from an EMBL/GenBank/DDBJ whole genome shotgun (WGS) entry which is preliminary data.</text>
</comment>
<dbReference type="Pfam" id="PF01648">
    <property type="entry name" value="ACPS"/>
    <property type="match status" value="1"/>
</dbReference>
<sequence length="208" mass="24081">MPLYKTLNNRHNTVVHIWKITETEAQLRSGITLSENSKQRLLTMSSELHRRGFLSIRHLLHVAGYTDLDLFYDDKGKPHLNDGKFISITHSYEFTAIIVSDTPVGIDIEKKRETIKRIAKKFIKYENTCVYNSSQQVKLLTIIWGAKESMYKLYGSKGLGFKAHCQVEPIDFSHPKSRCSIHFNGDSSYYDLFYLGFENFMMVYVIPA</sequence>
<evidence type="ECO:0000313" key="3">
    <source>
        <dbReference type="EMBL" id="GAK95972.1"/>
    </source>
</evidence>
<keyword evidence="1" id="KW-0808">Transferase</keyword>
<protein>
    <submittedName>
        <fullName evidence="3">Siderophore (Surfactin) biosynthesis regulatory protein</fullName>
    </submittedName>
</protein>
<keyword evidence="4" id="KW-1185">Reference proteome</keyword>
<name>A0A090Q1D0_9FLAO</name>
<dbReference type="AlphaFoldDB" id="A0A090Q1D0"/>
<dbReference type="GO" id="GO:0000287">
    <property type="term" value="F:magnesium ion binding"/>
    <property type="evidence" value="ECO:0007669"/>
    <property type="project" value="InterPro"/>
</dbReference>
<dbReference type="eggNOG" id="COG2091">
    <property type="taxonomic scope" value="Bacteria"/>
</dbReference>
<gene>
    <name evidence="3" type="ORF">JCM19294_2754</name>
</gene>
<dbReference type="RefSeq" id="WP_042276835.1">
    <property type="nucleotide sequence ID" value="NZ_BBML01000001.1"/>
</dbReference>
<organism evidence="3 4">
    <name type="scientific">Nonlabens tegetincola</name>
    <dbReference type="NCBI Taxonomy" id="323273"/>
    <lineage>
        <taxon>Bacteria</taxon>
        <taxon>Pseudomonadati</taxon>
        <taxon>Bacteroidota</taxon>
        <taxon>Flavobacteriia</taxon>
        <taxon>Flavobacteriales</taxon>
        <taxon>Flavobacteriaceae</taxon>
        <taxon>Nonlabens</taxon>
    </lineage>
</organism>
<dbReference type="GO" id="GO:0008897">
    <property type="term" value="F:holo-[acyl-carrier-protein] synthase activity"/>
    <property type="evidence" value="ECO:0007669"/>
    <property type="project" value="InterPro"/>
</dbReference>
<reference evidence="3" key="1">
    <citation type="journal article" date="2014" name="Genome Announc.">
        <title>Draft Genome Sequences of Marine Flavobacterium Nonlabens Strains NR17, NR24, NR27, NR32, NR33, and Ara13.</title>
        <authorList>
            <person name="Nakanishi M."/>
            <person name="Meirelles P."/>
            <person name="Suzuki R."/>
            <person name="Takatani N."/>
            <person name="Mino S."/>
            <person name="Suda W."/>
            <person name="Oshima K."/>
            <person name="Hattori M."/>
            <person name="Ohkuma M."/>
            <person name="Hosokawa M."/>
            <person name="Miyashita K."/>
            <person name="Thompson F.L."/>
            <person name="Niwa A."/>
            <person name="Sawabe T."/>
            <person name="Sawabe T."/>
        </authorList>
    </citation>
    <scope>NUCLEOTIDE SEQUENCE [LARGE SCALE GENOMIC DNA]</scope>
    <source>
        <strain evidence="3">JCM 19294</strain>
    </source>
</reference>
<evidence type="ECO:0000313" key="4">
    <source>
        <dbReference type="Proteomes" id="UP000029221"/>
    </source>
</evidence>
<accession>A0A090Q1D0</accession>
<dbReference type="InterPro" id="IPR037143">
    <property type="entry name" value="4-PPantetheinyl_Trfase_dom_sf"/>
</dbReference>
<dbReference type="InterPro" id="IPR008278">
    <property type="entry name" value="4-PPantetheinyl_Trfase_dom"/>
</dbReference>
<dbReference type="EMBL" id="BBML01000001">
    <property type="protein sequence ID" value="GAK95972.1"/>
    <property type="molecule type" value="Genomic_DNA"/>
</dbReference>
<feature type="domain" description="4'-phosphopantetheinyl transferase" evidence="2">
    <location>
        <begin position="103"/>
        <end position="181"/>
    </location>
</feature>
<dbReference type="Proteomes" id="UP000029221">
    <property type="component" value="Unassembled WGS sequence"/>
</dbReference>
<dbReference type="SUPFAM" id="SSF56214">
    <property type="entry name" value="4'-phosphopantetheinyl transferase"/>
    <property type="match status" value="2"/>
</dbReference>
<evidence type="ECO:0000256" key="1">
    <source>
        <dbReference type="ARBA" id="ARBA00022679"/>
    </source>
</evidence>
<dbReference type="STRING" id="319236.BST91_11025"/>
<evidence type="ECO:0000259" key="2">
    <source>
        <dbReference type="Pfam" id="PF01648"/>
    </source>
</evidence>
<dbReference type="Gene3D" id="3.90.470.20">
    <property type="entry name" value="4'-phosphopantetheinyl transferase domain"/>
    <property type="match status" value="1"/>
</dbReference>